<keyword evidence="3" id="KW-1185">Reference proteome</keyword>
<dbReference type="EMBL" id="CAWUFR010000078">
    <property type="protein sequence ID" value="CAK6964990.1"/>
    <property type="molecule type" value="Genomic_DNA"/>
</dbReference>
<gene>
    <name evidence="2" type="ORF">FSCOSCO3_A033163</name>
</gene>
<sequence>MLDSSALSGSREVEGKASQYGSLSSAGVLKPARELVGWSFNEKVQNMVHRSGTCPKIQYKR</sequence>
<organism evidence="2 3">
    <name type="scientific">Scomber scombrus</name>
    <name type="common">Atlantic mackerel</name>
    <name type="synonym">Scomber vernalis</name>
    <dbReference type="NCBI Taxonomy" id="13677"/>
    <lineage>
        <taxon>Eukaryota</taxon>
        <taxon>Metazoa</taxon>
        <taxon>Chordata</taxon>
        <taxon>Craniata</taxon>
        <taxon>Vertebrata</taxon>
        <taxon>Euteleostomi</taxon>
        <taxon>Actinopterygii</taxon>
        <taxon>Neopterygii</taxon>
        <taxon>Teleostei</taxon>
        <taxon>Neoteleostei</taxon>
        <taxon>Acanthomorphata</taxon>
        <taxon>Pelagiaria</taxon>
        <taxon>Scombriformes</taxon>
        <taxon>Scombridae</taxon>
        <taxon>Scomber</taxon>
    </lineage>
</organism>
<reference evidence="2 3" key="1">
    <citation type="submission" date="2024-01" db="EMBL/GenBank/DDBJ databases">
        <authorList>
            <person name="Alioto T."/>
            <person name="Alioto T."/>
            <person name="Gomez Garrido J."/>
        </authorList>
    </citation>
    <scope>NUCLEOTIDE SEQUENCE [LARGE SCALE GENOMIC DNA]</scope>
</reference>
<dbReference type="AlphaFoldDB" id="A0AAV1P1B9"/>
<protein>
    <submittedName>
        <fullName evidence="2">Uncharacterized protein</fullName>
    </submittedName>
</protein>
<evidence type="ECO:0000313" key="2">
    <source>
        <dbReference type="EMBL" id="CAK6964990.1"/>
    </source>
</evidence>
<evidence type="ECO:0000256" key="1">
    <source>
        <dbReference type="SAM" id="MobiDB-lite"/>
    </source>
</evidence>
<proteinExistence type="predicted"/>
<dbReference type="Proteomes" id="UP001314229">
    <property type="component" value="Unassembled WGS sequence"/>
</dbReference>
<name>A0AAV1P1B9_SCOSC</name>
<evidence type="ECO:0000313" key="3">
    <source>
        <dbReference type="Proteomes" id="UP001314229"/>
    </source>
</evidence>
<accession>A0AAV1P1B9</accession>
<feature type="region of interest" description="Disordered" evidence="1">
    <location>
        <begin position="1"/>
        <end position="22"/>
    </location>
</feature>
<comment type="caution">
    <text evidence="2">The sequence shown here is derived from an EMBL/GenBank/DDBJ whole genome shotgun (WGS) entry which is preliminary data.</text>
</comment>